<organism evidence="6 7">
    <name type="scientific">Arcicella rosea</name>
    <dbReference type="NCBI Taxonomy" id="502909"/>
    <lineage>
        <taxon>Bacteria</taxon>
        <taxon>Pseudomonadati</taxon>
        <taxon>Bacteroidota</taxon>
        <taxon>Cytophagia</taxon>
        <taxon>Cytophagales</taxon>
        <taxon>Flectobacillaceae</taxon>
        <taxon>Arcicella</taxon>
    </lineage>
</organism>
<evidence type="ECO:0000256" key="4">
    <source>
        <dbReference type="ARBA" id="ARBA00023251"/>
    </source>
</evidence>
<proteinExistence type="inferred from homology"/>
<dbReference type="PROSITE" id="PS00101">
    <property type="entry name" value="HEXAPEP_TRANSFERASES"/>
    <property type="match status" value="1"/>
</dbReference>
<evidence type="ECO:0000313" key="7">
    <source>
        <dbReference type="Proteomes" id="UP000524404"/>
    </source>
</evidence>
<dbReference type="SUPFAM" id="SSF51161">
    <property type="entry name" value="Trimeric LpxA-like enzymes"/>
    <property type="match status" value="1"/>
</dbReference>
<accession>A0A841ETW6</accession>
<name>A0A841ETW6_9BACT</name>
<comment type="caution">
    <text evidence="6">The sequence shown here is derived from an EMBL/GenBank/DDBJ whole genome shotgun (WGS) entry which is preliminary data.</text>
</comment>
<dbReference type="FunFam" id="2.160.10.10:FF:000037">
    <property type="entry name" value="Streptogramin A acetyltransferase"/>
    <property type="match status" value="1"/>
</dbReference>
<keyword evidence="4" id="KW-0046">Antibiotic resistance</keyword>
<evidence type="ECO:0000256" key="1">
    <source>
        <dbReference type="ARBA" id="ARBA00007274"/>
    </source>
</evidence>
<keyword evidence="7" id="KW-1185">Reference proteome</keyword>
<keyword evidence="3" id="KW-0677">Repeat</keyword>
<dbReference type="InterPro" id="IPR001451">
    <property type="entry name" value="Hexapep"/>
</dbReference>
<dbReference type="InterPro" id="IPR018357">
    <property type="entry name" value="Hexapep_transf_CS"/>
</dbReference>
<keyword evidence="2 6" id="KW-0808">Transferase</keyword>
<dbReference type="PANTHER" id="PTHR43300:SF11">
    <property type="entry name" value="ACETYLTRANSFERASE RV3034C-RELATED"/>
    <property type="match status" value="1"/>
</dbReference>
<dbReference type="GO" id="GO:0016746">
    <property type="term" value="F:acyltransferase activity"/>
    <property type="evidence" value="ECO:0007669"/>
    <property type="project" value="UniProtKB-KW"/>
</dbReference>
<comment type="similarity">
    <text evidence="1">Belongs to the transferase hexapeptide repeat family.</text>
</comment>
<evidence type="ECO:0000256" key="5">
    <source>
        <dbReference type="ARBA" id="ARBA00023315"/>
    </source>
</evidence>
<evidence type="ECO:0000256" key="2">
    <source>
        <dbReference type="ARBA" id="ARBA00022679"/>
    </source>
</evidence>
<protein>
    <submittedName>
        <fullName evidence="6">Virginiamycin A acetyltransferase</fullName>
        <ecNumber evidence="6">2.3.1.-</ecNumber>
    </submittedName>
</protein>
<dbReference type="Proteomes" id="UP000524404">
    <property type="component" value="Unassembled WGS sequence"/>
</dbReference>
<sequence length="213" mass="24112">MNSKILMNGPDKNIIFPLGNYDRLCFLKNIIKNPNIIVGDYTYYDDFENVENFEKNVKYHFDFVGDKLIIGKFCMIASDVKFIMNGANHLTDAMTTYPFAIFGQGWEKAMEGKTYPQKGDINIGNDVWVGYNATIMAGVTIGDGAIIATNSTIIKDVEPYSIVGGNPAKEIKKRFSDEKITKLLELKWWDWDIQKITNNVNNLTGNNIDDLVD</sequence>
<gene>
    <name evidence="6" type="ORF">HNP25_002388</name>
</gene>
<evidence type="ECO:0000313" key="6">
    <source>
        <dbReference type="EMBL" id="MBB6003730.1"/>
    </source>
</evidence>
<dbReference type="Pfam" id="PF00132">
    <property type="entry name" value="Hexapep"/>
    <property type="match status" value="1"/>
</dbReference>
<dbReference type="InterPro" id="IPR050179">
    <property type="entry name" value="Trans_hexapeptide_repeat"/>
</dbReference>
<dbReference type="GO" id="GO:0046677">
    <property type="term" value="P:response to antibiotic"/>
    <property type="evidence" value="ECO:0007669"/>
    <property type="project" value="UniProtKB-KW"/>
</dbReference>
<dbReference type="CDD" id="cd03349">
    <property type="entry name" value="LbH_XAT"/>
    <property type="match status" value="1"/>
</dbReference>
<keyword evidence="5 6" id="KW-0012">Acyltransferase</keyword>
<dbReference type="AlphaFoldDB" id="A0A841ETW6"/>
<dbReference type="InterPro" id="IPR011004">
    <property type="entry name" value="Trimer_LpxA-like_sf"/>
</dbReference>
<evidence type="ECO:0000256" key="3">
    <source>
        <dbReference type="ARBA" id="ARBA00022737"/>
    </source>
</evidence>
<reference evidence="6 7" key="1">
    <citation type="submission" date="2020-08" db="EMBL/GenBank/DDBJ databases">
        <title>Functional genomics of gut bacteria from endangered species of beetles.</title>
        <authorList>
            <person name="Carlos-Shanley C."/>
        </authorList>
    </citation>
    <scope>NUCLEOTIDE SEQUENCE [LARGE SCALE GENOMIC DNA]</scope>
    <source>
        <strain evidence="6 7">S00070</strain>
    </source>
</reference>
<dbReference type="PANTHER" id="PTHR43300">
    <property type="entry name" value="ACETYLTRANSFERASE"/>
    <property type="match status" value="1"/>
</dbReference>
<dbReference type="EMBL" id="JACHKT010000015">
    <property type="protein sequence ID" value="MBB6003730.1"/>
    <property type="molecule type" value="Genomic_DNA"/>
</dbReference>
<dbReference type="Gene3D" id="2.160.10.10">
    <property type="entry name" value="Hexapeptide repeat proteins"/>
    <property type="match status" value="1"/>
</dbReference>
<dbReference type="EC" id="2.3.1.-" evidence="6"/>